<accession>A0A3M6UZW9</accession>
<feature type="non-terminal residue" evidence="1">
    <location>
        <position position="96"/>
    </location>
</feature>
<protein>
    <submittedName>
        <fullName evidence="1">Uncharacterized protein</fullName>
    </submittedName>
</protein>
<name>A0A3M6UZW9_POCDA</name>
<dbReference type="Proteomes" id="UP000275408">
    <property type="component" value="Unassembled WGS sequence"/>
</dbReference>
<evidence type="ECO:0000313" key="1">
    <source>
        <dbReference type="EMBL" id="RMX59167.1"/>
    </source>
</evidence>
<dbReference type="AlphaFoldDB" id="A0A3M6UZW9"/>
<dbReference type="EMBL" id="RCHS01000392">
    <property type="protein sequence ID" value="RMX59167.1"/>
    <property type="molecule type" value="Genomic_DNA"/>
</dbReference>
<keyword evidence="2" id="KW-1185">Reference proteome</keyword>
<organism evidence="1 2">
    <name type="scientific">Pocillopora damicornis</name>
    <name type="common">Cauliflower coral</name>
    <name type="synonym">Millepora damicornis</name>
    <dbReference type="NCBI Taxonomy" id="46731"/>
    <lineage>
        <taxon>Eukaryota</taxon>
        <taxon>Metazoa</taxon>
        <taxon>Cnidaria</taxon>
        <taxon>Anthozoa</taxon>
        <taxon>Hexacorallia</taxon>
        <taxon>Scleractinia</taxon>
        <taxon>Astrocoeniina</taxon>
        <taxon>Pocilloporidae</taxon>
        <taxon>Pocillopora</taxon>
    </lineage>
</organism>
<comment type="caution">
    <text evidence="1">The sequence shown here is derived from an EMBL/GenBank/DDBJ whole genome shotgun (WGS) entry which is preliminary data.</text>
</comment>
<reference evidence="1 2" key="1">
    <citation type="journal article" date="2018" name="Sci. Rep.">
        <title>Comparative analysis of the Pocillopora damicornis genome highlights role of immune system in coral evolution.</title>
        <authorList>
            <person name="Cunning R."/>
            <person name="Bay R.A."/>
            <person name="Gillette P."/>
            <person name="Baker A.C."/>
            <person name="Traylor-Knowles N."/>
        </authorList>
    </citation>
    <scope>NUCLEOTIDE SEQUENCE [LARGE SCALE GENOMIC DNA]</scope>
    <source>
        <strain evidence="1">RSMAS</strain>
        <tissue evidence="1">Whole animal</tissue>
    </source>
</reference>
<sequence>MASANMNSLQKVFGDNILTCNKTCEFHFKESRNIVARKLNDGNGKNAPKMSMAKVIHAGWSNCDSPNLTLLNAAQIVAEDSILLTAEFRATEKGSS</sequence>
<evidence type="ECO:0000313" key="2">
    <source>
        <dbReference type="Proteomes" id="UP000275408"/>
    </source>
</evidence>
<proteinExistence type="predicted"/>
<gene>
    <name evidence="1" type="ORF">pdam_00024267</name>
</gene>